<feature type="domain" description="OLD protein-like TOPRIM" evidence="2">
    <location>
        <begin position="438"/>
        <end position="501"/>
    </location>
</feature>
<dbReference type="Gene3D" id="3.40.50.300">
    <property type="entry name" value="P-loop containing nucleotide triphosphate hydrolases"/>
    <property type="match status" value="1"/>
</dbReference>
<accession>A0A1M5I7Q9</accession>
<protein>
    <submittedName>
        <fullName evidence="3">Putative ATP-dependent endonuclease of the OLD family</fullName>
    </submittedName>
</protein>
<dbReference type="InterPro" id="IPR051396">
    <property type="entry name" value="Bact_Antivir_Def_Nuclease"/>
</dbReference>
<dbReference type="OrthoDB" id="9792800at2"/>
<dbReference type="STRING" id="1416778.SAMN05443633_11230"/>
<dbReference type="Pfam" id="PF13304">
    <property type="entry name" value="AAA_21"/>
    <property type="match status" value="1"/>
</dbReference>
<keyword evidence="3" id="KW-0255">Endonuclease</keyword>
<keyword evidence="3" id="KW-0378">Hydrolase</keyword>
<dbReference type="SUPFAM" id="SSF52540">
    <property type="entry name" value="P-loop containing nucleoside triphosphate hydrolases"/>
    <property type="match status" value="1"/>
</dbReference>
<evidence type="ECO:0000259" key="1">
    <source>
        <dbReference type="Pfam" id="PF13304"/>
    </source>
</evidence>
<keyword evidence="3" id="KW-0540">Nuclease</keyword>
<dbReference type="InterPro" id="IPR003959">
    <property type="entry name" value="ATPase_AAA_core"/>
</dbReference>
<dbReference type="InterPro" id="IPR034139">
    <property type="entry name" value="TOPRIM_OLD"/>
</dbReference>
<dbReference type="InterPro" id="IPR027417">
    <property type="entry name" value="P-loop_NTPase"/>
</dbReference>
<dbReference type="PANTHER" id="PTHR43581:SF4">
    <property type="entry name" value="ATP_GTP PHOSPHATASE"/>
    <property type="match status" value="1"/>
</dbReference>
<dbReference type="Proteomes" id="UP000184518">
    <property type="component" value="Unassembled WGS sequence"/>
</dbReference>
<dbReference type="Pfam" id="PF20469">
    <property type="entry name" value="OLD-like_TOPRIM"/>
    <property type="match status" value="1"/>
</dbReference>
<keyword evidence="4" id="KW-1185">Reference proteome</keyword>
<dbReference type="AlphaFoldDB" id="A0A1M5I7Q9"/>
<dbReference type="GO" id="GO:0016887">
    <property type="term" value="F:ATP hydrolysis activity"/>
    <property type="evidence" value="ECO:0007669"/>
    <property type="project" value="InterPro"/>
</dbReference>
<evidence type="ECO:0000259" key="2">
    <source>
        <dbReference type="Pfam" id="PF20469"/>
    </source>
</evidence>
<organism evidence="3 4">
    <name type="scientific">Chryseobacterium arachidis</name>
    <dbReference type="NCBI Taxonomy" id="1416778"/>
    <lineage>
        <taxon>Bacteria</taxon>
        <taxon>Pseudomonadati</taxon>
        <taxon>Bacteroidota</taxon>
        <taxon>Flavobacteriia</taxon>
        <taxon>Flavobacteriales</taxon>
        <taxon>Weeksellaceae</taxon>
        <taxon>Chryseobacterium group</taxon>
        <taxon>Chryseobacterium</taxon>
    </lineage>
</organism>
<name>A0A1M5I7Q9_9FLAO</name>
<dbReference type="GO" id="GO:0005524">
    <property type="term" value="F:ATP binding"/>
    <property type="evidence" value="ECO:0007669"/>
    <property type="project" value="InterPro"/>
</dbReference>
<dbReference type="PANTHER" id="PTHR43581">
    <property type="entry name" value="ATP/GTP PHOSPHATASE"/>
    <property type="match status" value="1"/>
</dbReference>
<evidence type="ECO:0000313" key="4">
    <source>
        <dbReference type="Proteomes" id="UP000184518"/>
    </source>
</evidence>
<sequence>MLTHKNPYISRVQIKNFRNFLDADVFLEQKQVIIGENNVGKTNFLRAIQLILDKEFSDSDRQLGEEDFHESIEDAMENGAEIEISLEIRNYEHNSKLVAQFADAVISDNPPTLKVTYRFAPERNEFGKIINYQYQIFKGNMEDKKFTHEDRSFINIYVIKALRDVERELKSNRNSPLYKLVKQYEISKEDLEKIAGDLKDAAGGLLELDEIVHIKEALTSRFANLSGLQTDNEITFRTFDMDTEKLLYSLQVYMGIEERPVSELSLGLANLLYISLMLLLLKDKTVIPVIKEEQFNELLTNEGGEILTKLYYRSEQDKYILTDEIAKEDSDLLYAFMDEHNYRHQPFTILAIEEPEAHLHPTLQRLIYREVLHTSNTSVIFTSHSTHLASITPLEYIVHIRKADFYSKAYSTNRLSLSEGEKNDIERYIDAKRGEIYFGKGIILVEGITEEYIIPAAAELMDEPLDNHGIVVCNINSTNFKPYIQLLQALDIPWVVCTDGDYYEVHEFEDEGVKVSKRVNHIMETEGSKKFGWAGNDNINKILHDLGIQPKENSDELELNDYGCFVGYYTLEVDMMENCGDSGMDIIKSIFRDLKSGGKKMQENFENRLDSGDFWGALARIESEISKGRFAQRLTSELTMKLVPKYVQDCIEEIIKKIKDSYE</sequence>
<dbReference type="RefSeq" id="WP_072961391.1">
    <property type="nucleotide sequence ID" value="NZ_FQUT01000012.1"/>
</dbReference>
<feature type="domain" description="ATPase AAA-type core" evidence="1">
    <location>
        <begin position="32"/>
        <end position="388"/>
    </location>
</feature>
<reference evidence="4" key="1">
    <citation type="submission" date="2016-11" db="EMBL/GenBank/DDBJ databases">
        <authorList>
            <person name="Varghese N."/>
            <person name="Submissions S."/>
        </authorList>
    </citation>
    <scope>NUCLEOTIDE SEQUENCE [LARGE SCALE GENOMIC DNA]</scope>
    <source>
        <strain evidence="4">DSM 27619</strain>
    </source>
</reference>
<dbReference type="GO" id="GO:0004519">
    <property type="term" value="F:endonuclease activity"/>
    <property type="evidence" value="ECO:0007669"/>
    <property type="project" value="UniProtKB-KW"/>
</dbReference>
<evidence type="ECO:0000313" key="3">
    <source>
        <dbReference type="EMBL" id="SHG24296.1"/>
    </source>
</evidence>
<proteinExistence type="predicted"/>
<dbReference type="CDD" id="cd01026">
    <property type="entry name" value="TOPRIM_OLD"/>
    <property type="match status" value="1"/>
</dbReference>
<gene>
    <name evidence="3" type="ORF">SAMN05443633_11230</name>
</gene>
<dbReference type="EMBL" id="FQUT01000012">
    <property type="protein sequence ID" value="SHG24296.1"/>
    <property type="molecule type" value="Genomic_DNA"/>
</dbReference>